<keyword evidence="2" id="KW-1003">Cell membrane</keyword>
<name>A0A3B0YSC4_9ZZZZ</name>
<dbReference type="GO" id="GO:0005886">
    <property type="term" value="C:plasma membrane"/>
    <property type="evidence" value="ECO:0007669"/>
    <property type="project" value="UniProtKB-SubCell"/>
</dbReference>
<protein>
    <recommendedName>
        <fullName evidence="8">Polysaccharide biosynthesis protein C-terminal domain-containing protein</fullName>
    </recommendedName>
</protein>
<dbReference type="PANTHER" id="PTHR30250">
    <property type="entry name" value="PST FAMILY PREDICTED COLANIC ACID TRANSPORTER"/>
    <property type="match status" value="1"/>
</dbReference>
<feature type="transmembrane region" description="Helical" evidence="6">
    <location>
        <begin position="326"/>
        <end position="350"/>
    </location>
</feature>
<reference evidence="7" key="1">
    <citation type="submission" date="2018-06" db="EMBL/GenBank/DDBJ databases">
        <authorList>
            <person name="Zhirakovskaya E."/>
        </authorList>
    </citation>
    <scope>NUCLEOTIDE SEQUENCE</scope>
</reference>
<feature type="transmembrane region" description="Helical" evidence="6">
    <location>
        <begin position="438"/>
        <end position="460"/>
    </location>
</feature>
<accession>A0A3B0YSC4</accession>
<evidence type="ECO:0000256" key="6">
    <source>
        <dbReference type="SAM" id="Phobius"/>
    </source>
</evidence>
<feature type="transmembrane region" description="Helical" evidence="6">
    <location>
        <begin position="117"/>
        <end position="136"/>
    </location>
</feature>
<feature type="transmembrane region" description="Helical" evidence="6">
    <location>
        <begin position="47"/>
        <end position="72"/>
    </location>
</feature>
<dbReference type="EMBL" id="UOFL01000018">
    <property type="protein sequence ID" value="VAW71376.1"/>
    <property type="molecule type" value="Genomic_DNA"/>
</dbReference>
<feature type="transmembrane region" description="Helical" evidence="6">
    <location>
        <begin position="466"/>
        <end position="485"/>
    </location>
</feature>
<gene>
    <name evidence="7" type="ORF">MNBD_GAMMA12-1331</name>
</gene>
<evidence type="ECO:0000256" key="1">
    <source>
        <dbReference type="ARBA" id="ARBA00004651"/>
    </source>
</evidence>
<evidence type="ECO:0000256" key="3">
    <source>
        <dbReference type="ARBA" id="ARBA00022692"/>
    </source>
</evidence>
<comment type="subcellular location">
    <subcellularLocation>
        <location evidence="1">Cell membrane</location>
        <topology evidence="1">Multi-pass membrane protein</topology>
    </subcellularLocation>
</comment>
<sequence>MGDLHPNSIRHRFIASLSANIVRSGISFSTGLLIARWLGPVDFGRMAFLLASFMAFKQLLDIASSSAFFTFLSKRQRSKKFVSFYWCWVGIQGLFSLLIVGLLLPDPVVSSIWKGESRLLIILALVATFMQSTIWASASQMAEAQRETIRVQRLNTFITIIHLAVVITLWLGGILFLPLLFFALIVEWSAAGWFAAKMYSSPEGLCDESVVNKETTETIFREFWIYCKPFIPYAWLGFAHDFADRWMLQHWGGSSEQAYYAVAQQFAGVALLATTSLLKIFWKEIAEAQHRGDQETVKRLYLRVSRGLYFIGALAAGGLLPWAGEIITLLLGSAYTAGTYTLMLMFLYPVHQSMGQIGGTMMYATEHTSLYVRTGLAIMVVSIIAVYFMLAPNHLAVPGLGLGSEGLAIKMVVLQVISVNIIAWFIAKIFGWKFDWTYQVAGLGVAIFAGWVAKFLVVFFFGWHVILLMAVSAGIYLMLMITVVYRIPWVAGIDRVEMDVFKLKIFRLLHLRNRQ</sequence>
<evidence type="ECO:0000256" key="2">
    <source>
        <dbReference type="ARBA" id="ARBA00022475"/>
    </source>
</evidence>
<feature type="transmembrane region" description="Helical" evidence="6">
    <location>
        <begin position="300"/>
        <end position="320"/>
    </location>
</feature>
<keyword evidence="3 6" id="KW-0812">Transmembrane</keyword>
<keyword evidence="5 6" id="KW-0472">Membrane</keyword>
<feature type="transmembrane region" description="Helical" evidence="6">
    <location>
        <begin position="84"/>
        <end position="105"/>
    </location>
</feature>
<dbReference type="PANTHER" id="PTHR30250:SF11">
    <property type="entry name" value="O-ANTIGEN TRANSPORTER-RELATED"/>
    <property type="match status" value="1"/>
</dbReference>
<keyword evidence="4 6" id="KW-1133">Transmembrane helix</keyword>
<evidence type="ECO:0000256" key="4">
    <source>
        <dbReference type="ARBA" id="ARBA00022989"/>
    </source>
</evidence>
<evidence type="ECO:0000313" key="7">
    <source>
        <dbReference type="EMBL" id="VAW71376.1"/>
    </source>
</evidence>
<feature type="transmembrane region" description="Helical" evidence="6">
    <location>
        <begin position="157"/>
        <end position="185"/>
    </location>
</feature>
<dbReference type="AlphaFoldDB" id="A0A3B0YSC4"/>
<feature type="transmembrane region" description="Helical" evidence="6">
    <location>
        <begin position="408"/>
        <end position="426"/>
    </location>
</feature>
<organism evidence="7">
    <name type="scientific">hydrothermal vent metagenome</name>
    <dbReference type="NCBI Taxonomy" id="652676"/>
    <lineage>
        <taxon>unclassified sequences</taxon>
        <taxon>metagenomes</taxon>
        <taxon>ecological metagenomes</taxon>
    </lineage>
</organism>
<proteinExistence type="predicted"/>
<feature type="transmembrane region" description="Helical" evidence="6">
    <location>
        <begin position="370"/>
        <end position="388"/>
    </location>
</feature>
<feature type="transmembrane region" description="Helical" evidence="6">
    <location>
        <begin position="258"/>
        <end position="280"/>
    </location>
</feature>
<evidence type="ECO:0008006" key="8">
    <source>
        <dbReference type="Google" id="ProtNLM"/>
    </source>
</evidence>
<feature type="transmembrane region" description="Helical" evidence="6">
    <location>
        <begin position="12"/>
        <end position="35"/>
    </location>
</feature>
<dbReference type="InterPro" id="IPR050833">
    <property type="entry name" value="Poly_Biosynth_Transport"/>
</dbReference>
<evidence type="ECO:0000256" key="5">
    <source>
        <dbReference type="ARBA" id="ARBA00023136"/>
    </source>
</evidence>